<organism evidence="9 10">
    <name type="scientific">Anopheles epiroticus</name>
    <dbReference type="NCBI Taxonomy" id="199890"/>
    <lineage>
        <taxon>Eukaryota</taxon>
        <taxon>Metazoa</taxon>
        <taxon>Ecdysozoa</taxon>
        <taxon>Arthropoda</taxon>
        <taxon>Hexapoda</taxon>
        <taxon>Insecta</taxon>
        <taxon>Pterygota</taxon>
        <taxon>Neoptera</taxon>
        <taxon>Endopterygota</taxon>
        <taxon>Diptera</taxon>
        <taxon>Nematocera</taxon>
        <taxon>Culicoidea</taxon>
        <taxon>Culicidae</taxon>
        <taxon>Anophelinae</taxon>
        <taxon>Anopheles</taxon>
    </lineage>
</organism>
<evidence type="ECO:0000256" key="1">
    <source>
        <dbReference type="ARBA" id="ARBA00004651"/>
    </source>
</evidence>
<accession>A0A182PZ86</accession>
<evidence type="ECO:0000256" key="7">
    <source>
        <dbReference type="ARBA" id="ARBA00023170"/>
    </source>
</evidence>
<comment type="similarity">
    <text evidence="2">Belongs to the insect chemoreceptor superfamily. Gustatory receptor (GR) family. Gr5a subfamily.</text>
</comment>
<keyword evidence="3" id="KW-1003">Cell membrane</keyword>
<dbReference type="VEuPathDB" id="VectorBase:AEPI015151"/>
<dbReference type="STRING" id="199890.A0A182PZ86"/>
<comment type="subcellular location">
    <subcellularLocation>
        <location evidence="1">Cell membrane</location>
        <topology evidence="1">Multi-pass membrane protein</topology>
    </subcellularLocation>
</comment>
<dbReference type="EnsemblMetazoa" id="AEPI015151-RA">
    <property type="protein sequence ID" value="AEPI015151-PA"/>
    <property type="gene ID" value="AEPI015151"/>
</dbReference>
<dbReference type="Proteomes" id="UP000075885">
    <property type="component" value="Unassembled WGS sequence"/>
</dbReference>
<keyword evidence="10" id="KW-1185">Reference proteome</keyword>
<dbReference type="AlphaFoldDB" id="A0A182PZ86"/>
<dbReference type="GO" id="GO:0005886">
    <property type="term" value="C:plasma membrane"/>
    <property type="evidence" value="ECO:0007669"/>
    <property type="project" value="UniProtKB-SubCell"/>
</dbReference>
<dbReference type="PANTHER" id="PTHR21421:SF29">
    <property type="entry name" value="GUSTATORY RECEPTOR 5A FOR TREHALOSE-RELATED"/>
    <property type="match status" value="1"/>
</dbReference>
<evidence type="ECO:0000256" key="6">
    <source>
        <dbReference type="ARBA" id="ARBA00023136"/>
    </source>
</evidence>
<evidence type="ECO:0000313" key="10">
    <source>
        <dbReference type="Proteomes" id="UP000075885"/>
    </source>
</evidence>
<keyword evidence="7" id="KW-0675">Receptor</keyword>
<feature type="transmembrane region" description="Helical" evidence="8">
    <location>
        <begin position="119"/>
        <end position="140"/>
    </location>
</feature>
<feature type="transmembrane region" description="Helical" evidence="8">
    <location>
        <begin position="438"/>
        <end position="456"/>
    </location>
</feature>
<feature type="transmembrane region" description="Helical" evidence="8">
    <location>
        <begin position="204"/>
        <end position="228"/>
    </location>
</feature>
<dbReference type="Pfam" id="PF06151">
    <property type="entry name" value="Trehalose_recp"/>
    <property type="match status" value="1"/>
</dbReference>
<dbReference type="GO" id="GO:0033041">
    <property type="term" value="F:sweet taste receptor activity"/>
    <property type="evidence" value="ECO:0007669"/>
    <property type="project" value="TreeGrafter"/>
</dbReference>
<dbReference type="InterPro" id="IPR009318">
    <property type="entry name" value="Gustatory_rcpt"/>
</dbReference>
<evidence type="ECO:0000256" key="3">
    <source>
        <dbReference type="ARBA" id="ARBA00022475"/>
    </source>
</evidence>
<keyword evidence="5 8" id="KW-1133">Transmembrane helix</keyword>
<feature type="transmembrane region" description="Helical" evidence="8">
    <location>
        <begin position="366"/>
        <end position="387"/>
    </location>
</feature>
<name>A0A182PZ86_9DIPT</name>
<sequence>MALVSVSCFPLSLKSLQIDELVSEKRRKMGFPVTESHDTKPLIEPNWHTYLKRWCATYLRWPRVPRRASRDDWLFKGTFHEAVRGVLTMAQMFSIMPVCGILAKDPRKLRFTYTSGRAFYAYFCMIGIGFLTAMSVYFFATKRFHFQKMVTAFFYTYNLYAMYRFGRLGQRWPALMAQWTRVDDSLPPQKDMFERAALAYRIKLCSILVMALSLSEHLLSIVAAVHYSNNCPAVHDPYEAFFKSNFAFVYYYFSYSTFRGFMTKYFNVICNFIWSYVDLFVIVISMGLSHAFRRINAYLFLHKREKMSEQFWGEQRQKYRNVCDLVTTVDDHISAITMLSISNNLFFICVQILNSMNSRPTFVHTVYFWFNLIILIGRTLAVAMFAAEVNDESKRPIEVLRTIPRDGWCLEAKRFAEEVTTDTVALTGLKFFSMTRKLVLNVTGAIITYELVLIQFHKDDVSDVDLCKLKRMDTL</sequence>
<keyword evidence="4 8" id="KW-0812">Transmembrane</keyword>
<proteinExistence type="inferred from homology"/>
<reference evidence="9" key="2">
    <citation type="submission" date="2020-05" db="UniProtKB">
        <authorList>
            <consortium name="EnsemblMetazoa"/>
        </authorList>
    </citation>
    <scope>IDENTIFICATION</scope>
    <source>
        <strain evidence="9">Epiroticus2</strain>
    </source>
</reference>
<feature type="transmembrane region" description="Helical" evidence="8">
    <location>
        <begin position="240"/>
        <end position="258"/>
    </location>
</feature>
<protein>
    <submittedName>
        <fullName evidence="9">Uncharacterized protein</fullName>
    </submittedName>
</protein>
<dbReference type="PANTHER" id="PTHR21421">
    <property type="entry name" value="GUSTATORY RECEPTOR"/>
    <property type="match status" value="1"/>
</dbReference>
<keyword evidence="6 8" id="KW-0472">Membrane</keyword>
<feature type="transmembrane region" description="Helical" evidence="8">
    <location>
        <begin position="265"/>
        <end position="288"/>
    </location>
</feature>
<evidence type="ECO:0000256" key="2">
    <source>
        <dbReference type="ARBA" id="ARBA00005327"/>
    </source>
</evidence>
<evidence type="ECO:0000256" key="4">
    <source>
        <dbReference type="ARBA" id="ARBA00022692"/>
    </source>
</evidence>
<dbReference type="PIRSF" id="PIRSF038981">
    <property type="entry name" value="GRP"/>
    <property type="match status" value="1"/>
</dbReference>
<reference evidence="10" key="1">
    <citation type="submission" date="2013-03" db="EMBL/GenBank/DDBJ databases">
        <title>The Genome Sequence of Anopheles epiroticus epiroticus2.</title>
        <authorList>
            <consortium name="The Broad Institute Genomics Platform"/>
            <person name="Neafsey D.E."/>
            <person name="Howell P."/>
            <person name="Walker B."/>
            <person name="Young S.K."/>
            <person name="Zeng Q."/>
            <person name="Gargeya S."/>
            <person name="Fitzgerald M."/>
            <person name="Haas B."/>
            <person name="Abouelleil A."/>
            <person name="Allen A.W."/>
            <person name="Alvarado L."/>
            <person name="Arachchi H.M."/>
            <person name="Berlin A.M."/>
            <person name="Chapman S.B."/>
            <person name="Gainer-Dewar J."/>
            <person name="Goldberg J."/>
            <person name="Griggs A."/>
            <person name="Gujja S."/>
            <person name="Hansen M."/>
            <person name="Howarth C."/>
            <person name="Imamovic A."/>
            <person name="Ireland A."/>
            <person name="Larimer J."/>
            <person name="McCowan C."/>
            <person name="Murphy C."/>
            <person name="Pearson M."/>
            <person name="Poon T.W."/>
            <person name="Priest M."/>
            <person name="Roberts A."/>
            <person name="Saif S."/>
            <person name="Shea T."/>
            <person name="Sisk P."/>
            <person name="Sykes S."/>
            <person name="Wortman J."/>
            <person name="Nusbaum C."/>
            <person name="Birren B."/>
        </authorList>
    </citation>
    <scope>NUCLEOTIDE SEQUENCE [LARGE SCALE GENOMIC DNA]</scope>
    <source>
        <strain evidence="10">Epiroticus2</strain>
    </source>
</reference>
<evidence type="ECO:0000256" key="8">
    <source>
        <dbReference type="SAM" id="Phobius"/>
    </source>
</evidence>
<evidence type="ECO:0000313" key="9">
    <source>
        <dbReference type="EnsemblMetazoa" id="AEPI015151-PA"/>
    </source>
</evidence>
<evidence type="ECO:0000256" key="5">
    <source>
        <dbReference type="ARBA" id="ARBA00022989"/>
    </source>
</evidence>